<comment type="pathway">
    <text evidence="6">Protein modification; protein ubiquitination.</text>
</comment>
<name>A0A1I7X2Y5_HETBA</name>
<keyword evidence="5 6" id="KW-0539">Nucleus</keyword>
<protein>
    <recommendedName>
        <fullName evidence="6">E3 ubiquitin protein ligase</fullName>
        <ecNumber evidence="6">2.3.2.27</ecNumber>
    </recommendedName>
</protein>
<dbReference type="WBParaSite" id="Hba_11775">
    <property type="protein sequence ID" value="Hba_11775"/>
    <property type="gene ID" value="Hba_11775"/>
</dbReference>
<feature type="region of interest" description="Disordered" evidence="7">
    <location>
        <begin position="1"/>
        <end position="31"/>
    </location>
</feature>
<accession>A0A1I7X2Y5</accession>
<keyword evidence="2 6" id="KW-0479">Metal-binding</keyword>
<evidence type="ECO:0000256" key="6">
    <source>
        <dbReference type="RuleBase" id="RU365038"/>
    </source>
</evidence>
<dbReference type="EC" id="2.3.2.27" evidence="6"/>
<dbReference type="GO" id="GO:0061630">
    <property type="term" value="F:ubiquitin protein ligase activity"/>
    <property type="evidence" value="ECO:0007669"/>
    <property type="project" value="UniProtKB-EC"/>
</dbReference>
<dbReference type="InterPro" id="IPR013956">
    <property type="entry name" value="E3_ubiquit_lig_Bre1"/>
</dbReference>
<dbReference type="GO" id="GO:0005634">
    <property type="term" value="C:nucleus"/>
    <property type="evidence" value="ECO:0007669"/>
    <property type="project" value="UniProtKB-SubCell"/>
</dbReference>
<dbReference type="GO" id="GO:0033503">
    <property type="term" value="C:HULC complex"/>
    <property type="evidence" value="ECO:0007669"/>
    <property type="project" value="TreeGrafter"/>
</dbReference>
<evidence type="ECO:0000256" key="4">
    <source>
        <dbReference type="ARBA" id="ARBA00022833"/>
    </source>
</evidence>
<dbReference type="GO" id="GO:0006325">
    <property type="term" value="P:chromatin organization"/>
    <property type="evidence" value="ECO:0007669"/>
    <property type="project" value="UniProtKB-KW"/>
</dbReference>
<evidence type="ECO:0000313" key="9">
    <source>
        <dbReference type="WBParaSite" id="Hba_11775"/>
    </source>
</evidence>
<keyword evidence="6" id="KW-0156">Chromatin regulator</keyword>
<dbReference type="PANTHER" id="PTHR23163">
    <property type="entry name" value="RING FINGER PROTEIN-RELATED"/>
    <property type="match status" value="1"/>
</dbReference>
<dbReference type="GO" id="GO:0016567">
    <property type="term" value="P:protein ubiquitination"/>
    <property type="evidence" value="ECO:0007669"/>
    <property type="project" value="UniProtKB-UniRule"/>
</dbReference>
<sequence length="307" mass="35796">MSKRSSPNRSDGSDDSQSGLEDLDAKRRRLNDIDEKKAKVQAYKLSELVRHKNKQLKGKDREIERLRQRQMTDENTSCTINRHWNNLDEQMRLIALRGASSEDVAELLEGAESVEDTYSRDFLGEIVQMEGDEGETVYDKRVQFRRVIILNVIIMLSVQLLDKVMQQSARKAEQFRLLSRKMSVFMEGMFVFFKFKNYLPYSLYVQEQSSIQSEAKALKSRQNGVSNGIGIDAAELDDLKAECEINADLAANRLQEIRELNEKIQKYAEDTARMEMCLKVSFYSLKRVILMDMINFLFIERYYMKVF</sequence>
<organism evidence="8 9">
    <name type="scientific">Heterorhabditis bacteriophora</name>
    <name type="common">Entomopathogenic nematode worm</name>
    <dbReference type="NCBI Taxonomy" id="37862"/>
    <lineage>
        <taxon>Eukaryota</taxon>
        <taxon>Metazoa</taxon>
        <taxon>Ecdysozoa</taxon>
        <taxon>Nematoda</taxon>
        <taxon>Chromadorea</taxon>
        <taxon>Rhabditida</taxon>
        <taxon>Rhabditina</taxon>
        <taxon>Rhabditomorpha</taxon>
        <taxon>Strongyloidea</taxon>
        <taxon>Heterorhabditidae</taxon>
        <taxon>Heterorhabditis</taxon>
    </lineage>
</organism>
<keyword evidence="6" id="KW-0808">Transferase</keyword>
<evidence type="ECO:0000313" key="8">
    <source>
        <dbReference type="Proteomes" id="UP000095283"/>
    </source>
</evidence>
<evidence type="ECO:0000256" key="1">
    <source>
        <dbReference type="ARBA" id="ARBA00004123"/>
    </source>
</evidence>
<dbReference type="AlphaFoldDB" id="A0A1I7X2Y5"/>
<keyword evidence="8" id="KW-1185">Reference proteome</keyword>
<evidence type="ECO:0000256" key="7">
    <source>
        <dbReference type="SAM" id="MobiDB-lite"/>
    </source>
</evidence>
<evidence type="ECO:0000256" key="5">
    <source>
        <dbReference type="ARBA" id="ARBA00023242"/>
    </source>
</evidence>
<comment type="similarity">
    <text evidence="6">Belongs to the BRE1 family.</text>
</comment>
<evidence type="ECO:0000256" key="2">
    <source>
        <dbReference type="ARBA" id="ARBA00022723"/>
    </source>
</evidence>
<evidence type="ECO:0000256" key="3">
    <source>
        <dbReference type="ARBA" id="ARBA00022771"/>
    </source>
</evidence>
<comment type="catalytic activity">
    <reaction evidence="6">
        <text>S-ubiquitinyl-[E2 ubiquitin-conjugating enzyme]-L-cysteine + [acceptor protein]-L-lysine = [E2 ubiquitin-conjugating enzyme]-L-cysteine + N(6)-ubiquitinyl-[acceptor protein]-L-lysine.</text>
        <dbReference type="EC" id="2.3.2.27"/>
    </reaction>
</comment>
<proteinExistence type="inferred from homology"/>
<reference evidence="9" key="1">
    <citation type="submission" date="2016-11" db="UniProtKB">
        <authorList>
            <consortium name="WormBaseParasite"/>
        </authorList>
    </citation>
    <scope>IDENTIFICATION</scope>
</reference>
<keyword evidence="4 6" id="KW-0862">Zinc</keyword>
<dbReference type="PANTHER" id="PTHR23163:SF0">
    <property type="entry name" value="E3 UBIQUITIN-PROTEIN LIGASE BRE1"/>
    <property type="match status" value="1"/>
</dbReference>
<dbReference type="Proteomes" id="UP000095283">
    <property type="component" value="Unplaced"/>
</dbReference>
<keyword evidence="6" id="KW-0833">Ubl conjugation pathway</keyword>
<dbReference type="GO" id="GO:0008270">
    <property type="term" value="F:zinc ion binding"/>
    <property type="evidence" value="ECO:0007669"/>
    <property type="project" value="UniProtKB-KW"/>
</dbReference>
<feature type="compositionally biased region" description="Polar residues" evidence="7">
    <location>
        <begin position="1"/>
        <end position="19"/>
    </location>
</feature>
<comment type="subcellular location">
    <subcellularLocation>
        <location evidence="1 6">Nucleus</location>
    </subcellularLocation>
</comment>
<keyword evidence="6" id="KW-0175">Coiled coil</keyword>
<keyword evidence="3 6" id="KW-0863">Zinc-finger</keyword>